<dbReference type="Gene3D" id="3.40.50.720">
    <property type="entry name" value="NAD(P)-binding Rossmann-like Domain"/>
    <property type="match status" value="1"/>
</dbReference>
<evidence type="ECO:0000313" key="4">
    <source>
        <dbReference type="EMBL" id="SDB85173.1"/>
    </source>
</evidence>
<evidence type="ECO:0000313" key="5">
    <source>
        <dbReference type="Proteomes" id="UP000242501"/>
    </source>
</evidence>
<evidence type="ECO:0000259" key="3">
    <source>
        <dbReference type="Pfam" id="PF10728"/>
    </source>
</evidence>
<dbReference type="RefSeq" id="WP_092746874.1">
    <property type="nucleotide sequence ID" value="NZ_FMYL01000002.1"/>
</dbReference>
<dbReference type="OrthoDB" id="9810755at2"/>
<dbReference type="Pfam" id="PF10728">
    <property type="entry name" value="DUF2520"/>
    <property type="match status" value="1"/>
</dbReference>
<dbReference type="InterPro" id="IPR018931">
    <property type="entry name" value="DUF2520"/>
</dbReference>
<keyword evidence="1" id="KW-0560">Oxidoreductase</keyword>
<dbReference type="EMBL" id="FMYL01000002">
    <property type="protein sequence ID" value="SDB85173.1"/>
    <property type="molecule type" value="Genomic_DNA"/>
</dbReference>
<sequence>MRISIIGSGRVATHLASALKAYGHIWVDVCGRKQSHVEQLAHTLGARALTDISDINTNIDLLIIAVADQAIKDVVSKLDKSSGFLVVHTSGSTDVKVISDHIKNAGVLYPLQTFSMGSQIDWSNVPIFIEANAVENIDILYELGEQLSKKVYEYSSAQRLSLHLAAVFACNFSNYCYDIAQQIVQAQGVDFKLLAPLILATAQKATQIDPVTAQTGPAMRHDEGILQQHLEFLQQYMPSYATTYQLLSEQIQHRHVKIPSDKK</sequence>
<dbReference type="STRING" id="1219383.SAMN05421733_102186"/>
<evidence type="ECO:0000256" key="1">
    <source>
        <dbReference type="ARBA" id="ARBA00023002"/>
    </source>
</evidence>
<reference evidence="5" key="1">
    <citation type="submission" date="2016-09" db="EMBL/GenBank/DDBJ databases">
        <authorList>
            <person name="Varghese N."/>
            <person name="Submissions S."/>
        </authorList>
    </citation>
    <scope>NUCLEOTIDE SEQUENCE [LARGE SCALE GENOMIC DNA]</scope>
    <source>
        <strain evidence="5">ANC 4422</strain>
    </source>
</reference>
<evidence type="ECO:0000259" key="2">
    <source>
        <dbReference type="Pfam" id="PF10727"/>
    </source>
</evidence>
<dbReference type="AlphaFoldDB" id="A0A1G6GTF3"/>
<dbReference type="SUPFAM" id="SSF48179">
    <property type="entry name" value="6-phosphogluconate dehydrogenase C-terminal domain-like"/>
    <property type="match status" value="1"/>
</dbReference>
<dbReference type="SUPFAM" id="SSF51735">
    <property type="entry name" value="NAD(P)-binding Rossmann-fold domains"/>
    <property type="match status" value="1"/>
</dbReference>
<gene>
    <name evidence="4" type="ORF">SAMN05421733_102186</name>
</gene>
<dbReference type="Proteomes" id="UP000242501">
    <property type="component" value="Unassembled WGS sequence"/>
</dbReference>
<organism evidence="4 5">
    <name type="scientific">Acinetobacter boissieri</name>
    <dbReference type="NCBI Taxonomy" id="1219383"/>
    <lineage>
        <taxon>Bacteria</taxon>
        <taxon>Pseudomonadati</taxon>
        <taxon>Pseudomonadota</taxon>
        <taxon>Gammaproteobacteria</taxon>
        <taxon>Moraxellales</taxon>
        <taxon>Moraxellaceae</taxon>
        <taxon>Acinetobacter</taxon>
    </lineage>
</organism>
<dbReference type="Pfam" id="PF10727">
    <property type="entry name" value="Rossmann-like"/>
    <property type="match status" value="1"/>
</dbReference>
<protein>
    <submittedName>
        <fullName evidence="4">Predicted oxidoreductase, contains short-chain dehydrogenase (SDR) and DUF2520 domains</fullName>
    </submittedName>
</protein>
<dbReference type="Gene3D" id="1.10.1040.20">
    <property type="entry name" value="ProC-like, C-terminal domain"/>
    <property type="match status" value="1"/>
</dbReference>
<dbReference type="PANTHER" id="PTHR40459">
    <property type="entry name" value="CONSERVED HYPOTHETICAL ALANINE AND LEUCINE RICH PROTEIN"/>
    <property type="match status" value="1"/>
</dbReference>
<dbReference type="InterPro" id="IPR036291">
    <property type="entry name" value="NAD(P)-bd_dom_sf"/>
</dbReference>
<proteinExistence type="predicted"/>
<keyword evidence="5" id="KW-1185">Reference proteome</keyword>
<dbReference type="PANTHER" id="PTHR40459:SF1">
    <property type="entry name" value="CONSERVED HYPOTHETICAL ALANINE AND LEUCINE RICH PROTEIN"/>
    <property type="match status" value="1"/>
</dbReference>
<dbReference type="GO" id="GO:0016491">
    <property type="term" value="F:oxidoreductase activity"/>
    <property type="evidence" value="ECO:0007669"/>
    <property type="project" value="UniProtKB-KW"/>
</dbReference>
<name>A0A1G6GTF3_9GAMM</name>
<dbReference type="InterPro" id="IPR037108">
    <property type="entry name" value="TM1727-like_C_sf"/>
</dbReference>
<feature type="domain" description="DUF2520" evidence="3">
    <location>
        <begin position="125"/>
        <end position="250"/>
    </location>
</feature>
<feature type="domain" description="Putative oxidoreductase/dehydrogenase Rossmann-like" evidence="2">
    <location>
        <begin position="2"/>
        <end position="106"/>
    </location>
</feature>
<dbReference type="InterPro" id="IPR019665">
    <property type="entry name" value="OxRdtase/DH_put_Rossmann_dom"/>
</dbReference>
<accession>A0A1G6GTF3</accession>
<dbReference type="InterPro" id="IPR008927">
    <property type="entry name" value="6-PGluconate_DH-like_C_sf"/>
</dbReference>